<feature type="transmembrane region" description="Helical" evidence="2">
    <location>
        <begin position="21"/>
        <end position="43"/>
    </location>
</feature>
<gene>
    <name evidence="3" type="ORF">GCM10007977_009590</name>
</gene>
<feature type="transmembrane region" description="Helical" evidence="2">
    <location>
        <begin position="151"/>
        <end position="176"/>
    </location>
</feature>
<feature type="transmembrane region" description="Helical" evidence="2">
    <location>
        <begin position="63"/>
        <end position="88"/>
    </location>
</feature>
<dbReference type="RefSeq" id="WP_190248463.1">
    <property type="nucleotide sequence ID" value="NZ_BMPI01000004.1"/>
</dbReference>
<keyword evidence="2" id="KW-0812">Transmembrane</keyword>
<proteinExistence type="predicted"/>
<feature type="transmembrane region" description="Helical" evidence="2">
    <location>
        <begin position="100"/>
        <end position="119"/>
    </location>
</feature>
<evidence type="ECO:0000313" key="3">
    <source>
        <dbReference type="EMBL" id="GGM10500.1"/>
    </source>
</evidence>
<feature type="compositionally biased region" description="Pro residues" evidence="1">
    <location>
        <begin position="203"/>
        <end position="215"/>
    </location>
</feature>
<dbReference type="EMBL" id="BMPI01000004">
    <property type="protein sequence ID" value="GGM10500.1"/>
    <property type="molecule type" value="Genomic_DNA"/>
</dbReference>
<feature type="region of interest" description="Disordered" evidence="1">
    <location>
        <begin position="187"/>
        <end position="215"/>
    </location>
</feature>
<dbReference type="AlphaFoldDB" id="A0A917WKN3"/>
<dbReference type="Proteomes" id="UP000642070">
    <property type="component" value="Unassembled WGS sequence"/>
</dbReference>
<keyword evidence="2" id="KW-1133">Transmembrane helix</keyword>
<keyword evidence="4" id="KW-1185">Reference proteome</keyword>
<evidence type="ECO:0000256" key="2">
    <source>
        <dbReference type="SAM" id="Phobius"/>
    </source>
</evidence>
<protein>
    <submittedName>
        <fullName evidence="3">Uncharacterized protein</fullName>
    </submittedName>
</protein>
<organism evidence="3 4">
    <name type="scientific">Dactylosporangium sucinum</name>
    <dbReference type="NCBI Taxonomy" id="1424081"/>
    <lineage>
        <taxon>Bacteria</taxon>
        <taxon>Bacillati</taxon>
        <taxon>Actinomycetota</taxon>
        <taxon>Actinomycetes</taxon>
        <taxon>Micromonosporales</taxon>
        <taxon>Micromonosporaceae</taxon>
        <taxon>Dactylosporangium</taxon>
    </lineage>
</organism>
<sequence>MSFDAPSPAPRVRPSTVSLAVNLLFAAAALELINIILSAVYAGKIADASRKALEGTSQANSNPTLSTVIGVVVGLIILVLLVVLAIYVGKGKQIARILTWVLGGLALCCTIGTFGLSALGEAGWNEARKNDPDLPTWQEYNKALYADVPGWYQPVTTIVSILMVVAILVAIILLALPASHPYFRAPQQEWEPPVPGTPGGDDLPPPPPPPAGPAP</sequence>
<comment type="caution">
    <text evidence="3">The sequence shown here is derived from an EMBL/GenBank/DDBJ whole genome shotgun (WGS) entry which is preliminary data.</text>
</comment>
<reference evidence="3" key="1">
    <citation type="journal article" date="2014" name="Int. J. Syst. Evol. Microbiol.">
        <title>Complete genome sequence of Corynebacterium casei LMG S-19264T (=DSM 44701T), isolated from a smear-ripened cheese.</title>
        <authorList>
            <consortium name="US DOE Joint Genome Institute (JGI-PGF)"/>
            <person name="Walter F."/>
            <person name="Albersmeier A."/>
            <person name="Kalinowski J."/>
            <person name="Ruckert C."/>
        </authorList>
    </citation>
    <scope>NUCLEOTIDE SEQUENCE</scope>
    <source>
        <strain evidence="3">JCM 19831</strain>
    </source>
</reference>
<reference evidence="3" key="2">
    <citation type="submission" date="2020-09" db="EMBL/GenBank/DDBJ databases">
        <authorList>
            <person name="Sun Q."/>
            <person name="Ohkuma M."/>
        </authorList>
    </citation>
    <scope>NUCLEOTIDE SEQUENCE</scope>
    <source>
        <strain evidence="3">JCM 19831</strain>
    </source>
</reference>
<accession>A0A917WKN3</accession>
<keyword evidence="2" id="KW-0472">Membrane</keyword>
<name>A0A917WKN3_9ACTN</name>
<evidence type="ECO:0000313" key="4">
    <source>
        <dbReference type="Proteomes" id="UP000642070"/>
    </source>
</evidence>
<evidence type="ECO:0000256" key="1">
    <source>
        <dbReference type="SAM" id="MobiDB-lite"/>
    </source>
</evidence>